<dbReference type="InterPro" id="IPR012504">
    <property type="entry name" value="Spore_YabP"/>
</dbReference>
<dbReference type="STRING" id="661089.ciss_14950"/>
<sequence>MDEATLHKVEIYDRKTVKLSGIKQVLSFNDQEILVESIQGFVVLKGEGLFITGLNLEAGTLVVEGYLREFSYQEEGVKSKERGKKAWERLFR</sequence>
<name>A0A1L8D310_9THEO</name>
<dbReference type="OrthoDB" id="9795125at2"/>
<dbReference type="AlphaFoldDB" id="A0A1L8D310"/>
<dbReference type="InterPro" id="IPR022476">
    <property type="entry name" value="Spore_YabP/YqfC"/>
</dbReference>
<comment type="caution">
    <text evidence="1">The sequence shown here is derived from an EMBL/GenBank/DDBJ whole genome shotgun (WGS) entry which is preliminary data.</text>
</comment>
<dbReference type="Proteomes" id="UP000187338">
    <property type="component" value="Unassembled WGS sequence"/>
</dbReference>
<dbReference type="Gene3D" id="2.60.40.2000">
    <property type="match status" value="1"/>
</dbReference>
<gene>
    <name evidence="1" type="ORF">ciss_14950</name>
</gene>
<dbReference type="EMBL" id="BDJL01000049">
    <property type="protein sequence ID" value="GAV25562.1"/>
    <property type="molecule type" value="Genomic_DNA"/>
</dbReference>
<dbReference type="NCBIfam" id="TIGR02892">
    <property type="entry name" value="spore_yabP"/>
    <property type="match status" value="1"/>
</dbReference>
<dbReference type="GO" id="GO:0030435">
    <property type="term" value="P:sporulation resulting in formation of a cellular spore"/>
    <property type="evidence" value="ECO:0007669"/>
    <property type="project" value="InterPro"/>
</dbReference>
<reference evidence="2" key="1">
    <citation type="submission" date="2016-12" db="EMBL/GenBank/DDBJ databases">
        <title>Draft Genome Sequences od Carboxydothermus pertinax and islandicus, Hydrogenogenic Carboxydotrophic Bacteria.</title>
        <authorList>
            <person name="Fukuyama Y."/>
            <person name="Ohmae K."/>
            <person name="Yoneda Y."/>
            <person name="Yoshida T."/>
            <person name="Sako Y."/>
        </authorList>
    </citation>
    <scope>NUCLEOTIDE SEQUENCE [LARGE SCALE GENOMIC DNA]</scope>
    <source>
        <strain evidence="2">SET</strain>
    </source>
</reference>
<protein>
    <submittedName>
        <fullName evidence="1">Sporulation protein YabP</fullName>
    </submittedName>
</protein>
<evidence type="ECO:0000313" key="1">
    <source>
        <dbReference type="EMBL" id="GAV25562.1"/>
    </source>
</evidence>
<accession>A0A1L8D310</accession>
<dbReference type="InterPro" id="IPR038705">
    <property type="entry name" value="YabP_sf"/>
</dbReference>
<organism evidence="1 2">
    <name type="scientific">Carboxydothermus islandicus</name>
    <dbReference type="NCBI Taxonomy" id="661089"/>
    <lineage>
        <taxon>Bacteria</taxon>
        <taxon>Bacillati</taxon>
        <taxon>Bacillota</taxon>
        <taxon>Clostridia</taxon>
        <taxon>Thermoanaerobacterales</taxon>
        <taxon>Thermoanaerobacteraceae</taxon>
        <taxon>Carboxydothermus</taxon>
    </lineage>
</organism>
<dbReference type="Pfam" id="PF07873">
    <property type="entry name" value="YabP"/>
    <property type="match status" value="1"/>
</dbReference>
<keyword evidence="2" id="KW-1185">Reference proteome</keyword>
<dbReference type="RefSeq" id="WP_075865714.1">
    <property type="nucleotide sequence ID" value="NZ_BDJL01000049.1"/>
</dbReference>
<proteinExistence type="predicted"/>
<evidence type="ECO:0000313" key="2">
    <source>
        <dbReference type="Proteomes" id="UP000187338"/>
    </source>
</evidence>